<sequence>MLCLMTVSAYCGTCWMDPHAAGRPASQEKPPMLSSLPRSCSRPATLGRSTAPRLSQCQSTSHIRRDPSLWKWSRSRPPPAAVCMVSGDIIAAPSRARSAPMSLGVASGLRLIASTLSARRSRPVPSAETPGRPPRCAGEAGASQP</sequence>
<accession>A0A0F7LAC9</accession>
<name>A0A0F7LAC9_9VIRU</name>
<reference evidence="2" key="2">
    <citation type="submission" date="2015-03" db="EMBL/GenBank/DDBJ databases">
        <authorList>
            <person name="Chow C.-E.T."/>
            <person name="Winget D.M."/>
            <person name="White R.A.III."/>
            <person name="Hallam S.J."/>
            <person name="Suttle C.A."/>
        </authorList>
    </citation>
    <scope>NUCLEOTIDE SEQUENCE</scope>
    <source>
        <strain evidence="2">Oxic1_6</strain>
    </source>
</reference>
<evidence type="ECO:0000313" key="2">
    <source>
        <dbReference type="EMBL" id="AKH48041.1"/>
    </source>
</evidence>
<feature type="region of interest" description="Disordered" evidence="1">
    <location>
        <begin position="22"/>
        <end position="62"/>
    </location>
</feature>
<feature type="region of interest" description="Disordered" evidence="1">
    <location>
        <begin position="117"/>
        <end position="145"/>
    </location>
</feature>
<dbReference type="EMBL" id="KR029601">
    <property type="protein sequence ID" value="AKH48041.1"/>
    <property type="molecule type" value="Genomic_DNA"/>
</dbReference>
<evidence type="ECO:0000256" key="1">
    <source>
        <dbReference type="SAM" id="MobiDB-lite"/>
    </source>
</evidence>
<organism evidence="2">
    <name type="scientific">uncultured marine virus</name>
    <dbReference type="NCBI Taxonomy" id="186617"/>
    <lineage>
        <taxon>Viruses</taxon>
        <taxon>environmental samples</taxon>
    </lineage>
</organism>
<proteinExistence type="predicted"/>
<protein>
    <submittedName>
        <fullName evidence="2">Uncharacterized protein</fullName>
    </submittedName>
</protein>
<feature type="compositionally biased region" description="Polar residues" evidence="1">
    <location>
        <begin position="52"/>
        <end position="61"/>
    </location>
</feature>
<reference evidence="2" key="1">
    <citation type="journal article" date="2015" name="Front. Microbiol.">
        <title>Combining genomic sequencing methods to explore viral diversity and reveal potential virus-host interactions.</title>
        <authorList>
            <person name="Chow C.E."/>
            <person name="Winget D.M."/>
            <person name="White R.A.III."/>
            <person name="Hallam S.J."/>
            <person name="Suttle C.A."/>
        </authorList>
    </citation>
    <scope>NUCLEOTIDE SEQUENCE</scope>
    <source>
        <strain evidence="2">Oxic1_6</strain>
    </source>
</reference>